<dbReference type="GO" id="GO:0051213">
    <property type="term" value="F:dioxygenase activity"/>
    <property type="evidence" value="ECO:0007669"/>
    <property type="project" value="InterPro"/>
</dbReference>
<gene>
    <name evidence="2" type="ORF">AD929_01915</name>
</gene>
<dbReference type="GO" id="GO:0006307">
    <property type="term" value="P:DNA alkylation repair"/>
    <property type="evidence" value="ECO:0007669"/>
    <property type="project" value="InterPro"/>
</dbReference>
<evidence type="ECO:0000259" key="1">
    <source>
        <dbReference type="PROSITE" id="PS51471"/>
    </source>
</evidence>
<dbReference type="RefSeq" id="WP_081107155.1">
    <property type="nucleotide sequence ID" value="NZ_LHZB01000085.1"/>
</dbReference>
<dbReference type="AlphaFoldDB" id="A0A149R021"/>
<comment type="caution">
    <text evidence="2">The sequence shown here is derived from an EMBL/GenBank/DDBJ whole genome shotgun (WGS) entry which is preliminary data.</text>
</comment>
<dbReference type="Proteomes" id="UP000075573">
    <property type="component" value="Unassembled WGS sequence"/>
</dbReference>
<dbReference type="PROSITE" id="PS51471">
    <property type="entry name" value="FE2OG_OXY"/>
    <property type="match status" value="1"/>
</dbReference>
<dbReference type="PANTHER" id="PTHR31212">
    <property type="entry name" value="ALPHA-KETOGLUTARATE-DEPENDENT DIOXYGENASE ALKB HOMOLOG 3"/>
    <property type="match status" value="1"/>
</dbReference>
<dbReference type="PANTHER" id="PTHR31212:SF4">
    <property type="entry name" value="ALPHA-KETOGLUTARATE-DEPENDENT DIOXYGENASE ALKB HOMOLOG 3"/>
    <property type="match status" value="1"/>
</dbReference>
<dbReference type="SUPFAM" id="SSF51197">
    <property type="entry name" value="Clavaminate synthase-like"/>
    <property type="match status" value="1"/>
</dbReference>
<protein>
    <recommendedName>
        <fullName evidence="1">Fe2OG dioxygenase domain-containing protein</fullName>
    </recommendedName>
</protein>
<evidence type="ECO:0000313" key="2">
    <source>
        <dbReference type="EMBL" id="KXV02727.1"/>
    </source>
</evidence>
<dbReference type="InterPro" id="IPR032854">
    <property type="entry name" value="ALKBH3"/>
</dbReference>
<dbReference type="EMBL" id="LHZB01000085">
    <property type="protein sequence ID" value="KXV02727.1"/>
    <property type="molecule type" value="Genomic_DNA"/>
</dbReference>
<dbReference type="InterPro" id="IPR005123">
    <property type="entry name" value="Oxoglu/Fe-dep_dioxygenase_dom"/>
</dbReference>
<sequence length="186" mass="21706">MPEQLPFTYVPNYVPDADALFARLREGLDWVHREGTPRLEYYANRHSVPYTYGRGMGRRTYEAQPWTADIQTLSDRLLEEYGDVLDVCFLNRYLNQRDHLGWHADDSPEMSDSRHIAVISLGVEREIWVRPRADREQVSRIRLGHGSLFLMHPGMQDTHEHRIPKAGFECGERISMTYRGYEEPGA</sequence>
<dbReference type="InterPro" id="IPR037151">
    <property type="entry name" value="AlkB-like_sf"/>
</dbReference>
<organism evidence="2 3">
    <name type="scientific">Gluconobacter potus</name>
    <dbReference type="NCBI Taxonomy" id="2724927"/>
    <lineage>
        <taxon>Bacteria</taxon>
        <taxon>Pseudomonadati</taxon>
        <taxon>Pseudomonadota</taxon>
        <taxon>Alphaproteobacteria</taxon>
        <taxon>Acetobacterales</taxon>
        <taxon>Acetobacteraceae</taxon>
        <taxon>Gluconobacter</taxon>
    </lineage>
</organism>
<dbReference type="Gene3D" id="2.60.120.590">
    <property type="entry name" value="Alpha-ketoglutarate-dependent dioxygenase AlkB-like"/>
    <property type="match status" value="1"/>
</dbReference>
<dbReference type="InterPro" id="IPR027450">
    <property type="entry name" value="AlkB-like"/>
</dbReference>
<dbReference type="PATRIC" id="fig|442.7.peg.2631"/>
<accession>A0A149R021</accession>
<reference evidence="2 3" key="1">
    <citation type="submission" date="2015-06" db="EMBL/GenBank/DDBJ databases">
        <title>Improved classification and identification of acetic acid bacteria using matrix-assisted laser desorption/ionization time-of-flight mass spectrometry; Gluconobacter nephelii and Gluconobacter uchimurae are later heterotypic synonyms of Gluconobacter japonicus and Gluconobacter oxydans, respectively.</title>
        <authorList>
            <person name="Li L."/>
            <person name="Cleenwerck I."/>
            <person name="De Vuyst L."/>
            <person name="Vandamme P."/>
        </authorList>
    </citation>
    <scope>NUCLEOTIDE SEQUENCE [LARGE SCALE GENOMIC DNA]</scope>
    <source>
        <strain evidence="2 3">LMG 1764</strain>
    </source>
</reference>
<feature type="domain" description="Fe2OG dioxygenase" evidence="1">
    <location>
        <begin position="84"/>
        <end position="182"/>
    </location>
</feature>
<dbReference type="Pfam" id="PF13532">
    <property type="entry name" value="2OG-FeII_Oxy_2"/>
    <property type="match status" value="1"/>
</dbReference>
<evidence type="ECO:0000313" key="3">
    <source>
        <dbReference type="Proteomes" id="UP000075573"/>
    </source>
</evidence>
<name>A0A149R021_9PROT</name>
<proteinExistence type="predicted"/>